<accession>A0ABP9WPN0</accession>
<evidence type="ECO:0000313" key="2">
    <source>
        <dbReference type="EMBL" id="GAA5525151.1"/>
    </source>
</evidence>
<evidence type="ECO:0000256" key="1">
    <source>
        <dbReference type="SAM" id="MobiDB-lite"/>
    </source>
</evidence>
<dbReference type="PANTHER" id="PTHR38774">
    <property type="entry name" value="CYTOPLASMIC PROTEIN-RELATED"/>
    <property type="match status" value="1"/>
</dbReference>
<gene>
    <name evidence="2" type="ORF">Maes01_01716</name>
</gene>
<proteinExistence type="predicted"/>
<keyword evidence="3" id="KW-1185">Reference proteome</keyword>
<dbReference type="Proteomes" id="UP001408594">
    <property type="component" value="Unassembled WGS sequence"/>
</dbReference>
<comment type="caution">
    <text evidence="2">The sequence shown here is derived from an EMBL/GenBank/DDBJ whole genome shotgun (WGS) entry which is preliminary data.</text>
</comment>
<name>A0ABP9WPN0_9GAMM</name>
<dbReference type="Pfam" id="PF06853">
    <property type="entry name" value="DUF1249"/>
    <property type="match status" value="1"/>
</dbReference>
<evidence type="ECO:0000313" key="3">
    <source>
        <dbReference type="Proteomes" id="UP001408594"/>
    </source>
</evidence>
<dbReference type="PANTHER" id="PTHR38774:SF1">
    <property type="entry name" value="CYTOPLASMIC PROTEIN"/>
    <property type="match status" value="1"/>
</dbReference>
<dbReference type="RefSeq" id="WP_345550613.1">
    <property type="nucleotide sequence ID" value="NZ_BAABRT010000012.1"/>
</dbReference>
<reference evidence="2 3" key="1">
    <citation type="submission" date="2024-02" db="EMBL/GenBank/DDBJ databases">
        <title>Microbulbifer aestuariivivens NBRC 112533.</title>
        <authorList>
            <person name="Ichikawa N."/>
            <person name="Katano-Makiyama Y."/>
            <person name="Hidaka K."/>
        </authorList>
    </citation>
    <scope>NUCLEOTIDE SEQUENCE [LARGE SCALE GENOMIC DNA]</scope>
    <source>
        <strain evidence="2 3">NBRC 112533</strain>
    </source>
</reference>
<dbReference type="EMBL" id="BAABRT010000012">
    <property type="protein sequence ID" value="GAA5525151.1"/>
    <property type="molecule type" value="Genomic_DNA"/>
</dbReference>
<feature type="region of interest" description="Disordered" evidence="1">
    <location>
        <begin position="131"/>
        <end position="157"/>
    </location>
</feature>
<dbReference type="InterPro" id="IPR009659">
    <property type="entry name" value="DUF1249"/>
</dbReference>
<feature type="compositionally biased region" description="Basic and acidic residues" evidence="1">
    <location>
        <begin position="145"/>
        <end position="157"/>
    </location>
</feature>
<sequence length="188" mass="21038">MTPRKNLASIERKVGDLISKSRAKSAYQVDLPAYHADCDANYLRLCKLLPELPTRGQWRYQMPHGALELSVLERSRYTTEVCLSASTHPADGGEGCERHKGGDGHKDWMAPPKLTVRLYHDARMAEVVAVDGRGPLPEPAASAPRGERRRPQGADERQQANRFLGEWLGHCLANGRTEFELILDGRRL</sequence>
<evidence type="ECO:0008006" key="4">
    <source>
        <dbReference type="Google" id="ProtNLM"/>
    </source>
</evidence>
<organism evidence="2 3">
    <name type="scientific">Microbulbifer aestuariivivens</name>
    <dbReference type="NCBI Taxonomy" id="1908308"/>
    <lineage>
        <taxon>Bacteria</taxon>
        <taxon>Pseudomonadati</taxon>
        <taxon>Pseudomonadota</taxon>
        <taxon>Gammaproteobacteria</taxon>
        <taxon>Cellvibrionales</taxon>
        <taxon>Microbulbiferaceae</taxon>
        <taxon>Microbulbifer</taxon>
    </lineage>
</organism>
<protein>
    <recommendedName>
        <fullName evidence="4">DUF1249 domain-containing protein</fullName>
    </recommendedName>
</protein>